<evidence type="ECO:0000256" key="5">
    <source>
        <dbReference type="SAM" id="MobiDB-lite"/>
    </source>
</evidence>
<dbReference type="EMBL" id="JAGQLI010000168">
    <property type="protein sequence ID" value="MCA9379396.1"/>
    <property type="molecule type" value="Genomic_DNA"/>
</dbReference>
<gene>
    <name evidence="8" type="ORF">KC640_03120</name>
</gene>
<evidence type="ECO:0000259" key="6">
    <source>
        <dbReference type="PROSITE" id="PS51898"/>
    </source>
</evidence>
<accession>A0A955L0G4</accession>
<reference evidence="8" key="1">
    <citation type="submission" date="2020-04" db="EMBL/GenBank/DDBJ databases">
        <authorList>
            <person name="Zhang T."/>
        </authorList>
    </citation>
    <scope>NUCLEOTIDE SEQUENCE</scope>
    <source>
        <strain evidence="8">HKST-UBA12</strain>
    </source>
</reference>
<evidence type="ECO:0000256" key="1">
    <source>
        <dbReference type="ARBA" id="ARBA00008857"/>
    </source>
</evidence>
<feature type="region of interest" description="Disordered" evidence="5">
    <location>
        <begin position="321"/>
        <end position="340"/>
    </location>
</feature>
<name>A0A955L0G4_9BACT</name>
<keyword evidence="3" id="KW-0233">DNA recombination</keyword>
<dbReference type="PROSITE" id="PS51898">
    <property type="entry name" value="TYR_RECOMBINASE"/>
    <property type="match status" value="1"/>
</dbReference>
<reference evidence="8" key="2">
    <citation type="journal article" date="2021" name="Microbiome">
        <title>Successional dynamics and alternative stable states in a saline activated sludge microbial community over 9 years.</title>
        <authorList>
            <person name="Wang Y."/>
            <person name="Ye J."/>
            <person name="Ju F."/>
            <person name="Liu L."/>
            <person name="Boyd J.A."/>
            <person name="Deng Y."/>
            <person name="Parks D.H."/>
            <person name="Jiang X."/>
            <person name="Yin X."/>
            <person name="Woodcroft B.J."/>
            <person name="Tyson G.W."/>
            <person name="Hugenholtz P."/>
            <person name="Polz M.F."/>
            <person name="Zhang T."/>
        </authorList>
    </citation>
    <scope>NUCLEOTIDE SEQUENCE</scope>
    <source>
        <strain evidence="8">HKST-UBA12</strain>
    </source>
</reference>
<sequence>ETLENYARDLEIFGAFLSSRRIDFAKVDKLTISEYKGFLRNQNYIPILHKYKLGQEITDADEQKSKLTSERKQALYKGRLASRSVNRMLSSLRSYLNFLVDIDEPVPIPPSAIKLIKTEKKEKQVAELGELVKLIECPMEFEKQEIVQLRNRAILELIFATGMRISEVVNLDLEQIRFKEGKILDDRVYILGKGKKQRFVYLTPRATIFLEEYLQARHDDYPAMFIPTKGTRKATDNPYIIRLSQNYIQAKIAEYRRRLGIIVPTSAHSLRHGFATYLAEEGASPAAIQKLLGHESLQTTTRYVHASDKFAESAHRKFHPLADVESAEPTVPETQMDTAS</sequence>
<dbReference type="InterPro" id="IPR011010">
    <property type="entry name" value="DNA_brk_join_enz"/>
</dbReference>
<evidence type="ECO:0000313" key="8">
    <source>
        <dbReference type="EMBL" id="MCA9379396.1"/>
    </source>
</evidence>
<dbReference type="SUPFAM" id="SSF56349">
    <property type="entry name" value="DNA breaking-rejoining enzymes"/>
    <property type="match status" value="1"/>
</dbReference>
<comment type="caution">
    <text evidence="8">The sequence shown here is derived from an EMBL/GenBank/DDBJ whole genome shotgun (WGS) entry which is preliminary data.</text>
</comment>
<dbReference type="Pfam" id="PF00589">
    <property type="entry name" value="Phage_integrase"/>
    <property type="match status" value="1"/>
</dbReference>
<protein>
    <submittedName>
        <fullName evidence="8">Tyrosine-type recombinase/integrase</fullName>
    </submittedName>
</protein>
<proteinExistence type="inferred from homology"/>
<dbReference type="PROSITE" id="PS51900">
    <property type="entry name" value="CB"/>
    <property type="match status" value="1"/>
</dbReference>
<dbReference type="GO" id="GO:0006310">
    <property type="term" value="P:DNA recombination"/>
    <property type="evidence" value="ECO:0007669"/>
    <property type="project" value="UniProtKB-KW"/>
</dbReference>
<comment type="similarity">
    <text evidence="1">Belongs to the 'phage' integrase family.</text>
</comment>
<dbReference type="Gene3D" id="1.10.150.130">
    <property type="match status" value="1"/>
</dbReference>
<dbReference type="InterPro" id="IPR044068">
    <property type="entry name" value="CB"/>
</dbReference>
<feature type="non-terminal residue" evidence="8">
    <location>
        <position position="1"/>
    </location>
</feature>
<dbReference type="Proteomes" id="UP000760819">
    <property type="component" value="Unassembled WGS sequence"/>
</dbReference>
<evidence type="ECO:0000256" key="2">
    <source>
        <dbReference type="ARBA" id="ARBA00023125"/>
    </source>
</evidence>
<dbReference type="GO" id="GO:0015074">
    <property type="term" value="P:DNA integration"/>
    <property type="evidence" value="ECO:0007669"/>
    <property type="project" value="InterPro"/>
</dbReference>
<dbReference type="InterPro" id="IPR002104">
    <property type="entry name" value="Integrase_catalytic"/>
</dbReference>
<dbReference type="Gene3D" id="1.10.443.10">
    <property type="entry name" value="Intergrase catalytic core"/>
    <property type="match status" value="1"/>
</dbReference>
<dbReference type="GO" id="GO:0003677">
    <property type="term" value="F:DNA binding"/>
    <property type="evidence" value="ECO:0007669"/>
    <property type="project" value="UniProtKB-UniRule"/>
</dbReference>
<feature type="domain" description="Tyr recombinase" evidence="6">
    <location>
        <begin position="120"/>
        <end position="316"/>
    </location>
</feature>
<dbReference type="AlphaFoldDB" id="A0A955L0G4"/>
<evidence type="ECO:0000256" key="4">
    <source>
        <dbReference type="PROSITE-ProRule" id="PRU01248"/>
    </source>
</evidence>
<dbReference type="PANTHER" id="PTHR30349:SF41">
    <property type="entry name" value="INTEGRASE_RECOMBINASE PROTEIN MJ0367-RELATED"/>
    <property type="match status" value="1"/>
</dbReference>
<dbReference type="InterPro" id="IPR013762">
    <property type="entry name" value="Integrase-like_cat_sf"/>
</dbReference>
<evidence type="ECO:0000256" key="3">
    <source>
        <dbReference type="ARBA" id="ARBA00023172"/>
    </source>
</evidence>
<evidence type="ECO:0000259" key="7">
    <source>
        <dbReference type="PROSITE" id="PS51900"/>
    </source>
</evidence>
<organism evidence="8 9">
    <name type="scientific">Candidatus Dojkabacteria bacterium</name>
    <dbReference type="NCBI Taxonomy" id="2099670"/>
    <lineage>
        <taxon>Bacteria</taxon>
        <taxon>Candidatus Dojkabacteria</taxon>
    </lineage>
</organism>
<evidence type="ECO:0000313" key="9">
    <source>
        <dbReference type="Proteomes" id="UP000760819"/>
    </source>
</evidence>
<dbReference type="InterPro" id="IPR010998">
    <property type="entry name" value="Integrase_recombinase_N"/>
</dbReference>
<dbReference type="PANTHER" id="PTHR30349">
    <property type="entry name" value="PHAGE INTEGRASE-RELATED"/>
    <property type="match status" value="1"/>
</dbReference>
<feature type="domain" description="Core-binding (CB)" evidence="7">
    <location>
        <begin position="1"/>
        <end position="100"/>
    </location>
</feature>
<keyword evidence="2 4" id="KW-0238">DNA-binding</keyword>
<dbReference type="InterPro" id="IPR050090">
    <property type="entry name" value="Tyrosine_recombinase_XerCD"/>
</dbReference>